<dbReference type="InterPro" id="IPR017853">
    <property type="entry name" value="GH"/>
</dbReference>
<evidence type="ECO:0000256" key="1">
    <source>
        <dbReference type="ARBA" id="ARBA00000681"/>
    </source>
</evidence>
<accession>A0A8J4H6I9</accession>
<dbReference type="Pfam" id="PF06452">
    <property type="entry name" value="CBM9_1"/>
    <property type="match status" value="1"/>
</dbReference>
<evidence type="ECO:0000256" key="3">
    <source>
        <dbReference type="ARBA" id="ARBA00007495"/>
    </source>
</evidence>
<dbReference type="SUPFAM" id="SSF49785">
    <property type="entry name" value="Galactose-binding domain-like"/>
    <property type="match status" value="3"/>
</dbReference>
<feature type="domain" description="SLH" evidence="15">
    <location>
        <begin position="1419"/>
        <end position="1473"/>
    </location>
</feature>
<keyword evidence="18" id="KW-1185">Reference proteome</keyword>
<dbReference type="SUPFAM" id="SSF49344">
    <property type="entry name" value="CBD9-like"/>
    <property type="match status" value="1"/>
</dbReference>
<feature type="compositionally biased region" description="Gly residues" evidence="13">
    <location>
        <begin position="1066"/>
        <end position="1077"/>
    </location>
</feature>
<evidence type="ECO:0000256" key="14">
    <source>
        <dbReference type="SAM" id="SignalP"/>
    </source>
</evidence>
<dbReference type="Gene3D" id="2.60.120.260">
    <property type="entry name" value="Galactose-binding domain-like"/>
    <property type="match status" value="3"/>
</dbReference>
<feature type="region of interest" description="Disordered" evidence="13">
    <location>
        <begin position="1063"/>
        <end position="1105"/>
    </location>
</feature>
<evidence type="ECO:0000256" key="11">
    <source>
        <dbReference type="PROSITE-ProRule" id="PRU10061"/>
    </source>
</evidence>
<name>A0A8J4H6I9_9BACL</name>
<evidence type="ECO:0000259" key="16">
    <source>
        <dbReference type="PROSITE" id="PS51760"/>
    </source>
</evidence>
<dbReference type="Proteomes" id="UP000677918">
    <property type="component" value="Unassembled WGS sequence"/>
</dbReference>
<dbReference type="Gene3D" id="2.60.40.1190">
    <property type="match status" value="1"/>
</dbReference>
<dbReference type="InterPro" id="IPR044846">
    <property type="entry name" value="GH10"/>
</dbReference>
<dbReference type="EC" id="3.2.1.8" evidence="12"/>
<evidence type="ECO:0000256" key="13">
    <source>
        <dbReference type="SAM" id="MobiDB-lite"/>
    </source>
</evidence>
<dbReference type="PANTHER" id="PTHR31490:SF90">
    <property type="entry name" value="ENDO-1,4-BETA-XYLANASE A"/>
    <property type="match status" value="1"/>
</dbReference>
<dbReference type="GO" id="GO:0045493">
    <property type="term" value="P:xylan catabolic process"/>
    <property type="evidence" value="ECO:0007669"/>
    <property type="project" value="UniProtKB-UniPathway"/>
</dbReference>
<dbReference type="PROSITE" id="PS51272">
    <property type="entry name" value="SLH"/>
    <property type="match status" value="3"/>
</dbReference>
<dbReference type="InterPro" id="IPR031158">
    <property type="entry name" value="GH10_AS"/>
</dbReference>
<keyword evidence="5 14" id="KW-0732">Signal</keyword>
<organism evidence="17 18">
    <name type="scientific">Xylanibacillus composti</name>
    <dbReference type="NCBI Taxonomy" id="1572762"/>
    <lineage>
        <taxon>Bacteria</taxon>
        <taxon>Bacillati</taxon>
        <taxon>Bacillota</taxon>
        <taxon>Bacilli</taxon>
        <taxon>Bacillales</taxon>
        <taxon>Paenibacillaceae</taxon>
        <taxon>Xylanibacillus</taxon>
    </lineage>
</organism>
<feature type="signal peptide" evidence="14">
    <location>
        <begin position="1"/>
        <end position="24"/>
    </location>
</feature>
<sequence length="1473" mass="161575">MSNKLRRAVSILLAAALLIPSAWFAPAVQAETESPEGELILSESFEEGQGNWHGNGAAEVSVTTDVYRTGERSLLVAGRSQDYHGPSLPLTDTLESGATYQISGYVRLAPDAAEDAQIKMSMEQIGDTITDNNEKYKQIVGLQAVTKDDWVQLSGSYTYNPEAASIKLYFESDSARVSFALDDVTIYKTADAPSEEFEPVEIGAYDFEDGELQGWGPRGGGVAVEAVTETAQSGTYSLKVTGRTADWQGVSIDLKDVLKKGAKYQISGYVKLVEDEEASNMKFSVEQINGESYVQVNDPVEVTDAEWVKLEGTYTFDTDYPLQNLYVEGSKLSSFYLDNVTIVQTSAVPGEETPRDPALPFTTITFEDRTSGGVEGRGGTEILTVTDEANHTEDGSYALKVEGRSETWHGPSLRVEKYVDLGYEYRVSVWVKLIEPTSTTLQLSTQVGHSDSGASYNNITSRTVSASDGWVQLEGTYRYTSAGGEHLTIYVEASSNANASFYIDDISFEPTGSGPVDIERDLLPIKDAYQDDFLIGNAVSAADLEGVRLELLKMHHNVATAENAMKPDQVYNADREFDFAAEDELVDKVLAEGLQMFGHVLVWHQQSPLWLHTVVDENGDPVEDEHGNTLYLDREEALQNLRTHVKTVVEHFGDRVIGWDVLNEAINDNPPTPEDWRSALRQSGWYRAIGPDYVEEAFLAAREVLDDHPEWDVKLYYNDYNDDNQNKARAIYHMVKELNEKYAETHPGKLLIDGIGMQAHYNVNTNPENVRLSLERFASLGVEVSITELDITAGSNNQLSEKEAIAQGYLYAQLFQIYKEHADHIARVTFWGLNDATSWRAAQSPLLFDANLRAKPAYYGVIDPDKFLAEHERDTSDAKQATARYGTPVIDGEVDAVWHAAQEIPIDQYQTAWQGASGVAKALWDARNLYVLIQVDDAELDKSNANAWEQDSIEVFLDQNNAKTTFYQADDGQYRVNFDNEASFTSPVLAEGFESATKVNGTNYTVEVKIPLTAIRPANEVKLGFDVQINDAKDGARQSVAAWNDTTGTGFQDPSVFGVLRLTGGRTSGGGSGGSGEGTDSQNGTVEQENGAVTIRPSTQTDNGRLRASISGDQLNGALEQAEADATGTKRIIIALPEEESAYDLELPAQNLLGEESFVLLIQTGSATIEVPGNMLSNLTDSHELVTIQINTAAADTLDAAIREQIGNRPAISLRVLVDGDAIAWNNPEAPVTVVIPYTPTAEELARPEHIVFWHIDSNGKVTTIQNSRYDQTAEVVTFRTTHFSTFAVTSVFKTFEDLKNVPWAQAFIETLASRDIIHGTGEDRYSPAAAMKRADFIALLVRALDLQSSGKDVAMFVDVPATAYYYEELRIAKELGIVIDQEADRFQPNAAISRQDAMLLTVRALEAAGKSVAAGGSLHSFADAADVSDYAVDSVAALVHAGIIVGKNGKIDPHASINRAETAVILYRVWER</sequence>
<keyword evidence="6" id="KW-0677">Repeat</keyword>
<dbReference type="CDD" id="cd00005">
    <property type="entry name" value="CBM9_like_1"/>
    <property type="match status" value="1"/>
</dbReference>
<comment type="similarity">
    <text evidence="3 12">Belongs to the glycosyl hydrolase 10 (cellulase F) family.</text>
</comment>
<dbReference type="SMART" id="SM00633">
    <property type="entry name" value="Glyco_10"/>
    <property type="match status" value="1"/>
</dbReference>
<comment type="catalytic activity">
    <reaction evidence="1 12">
        <text>Endohydrolysis of (1-&gt;4)-beta-D-xylosidic linkages in xylans.</text>
        <dbReference type="EC" id="3.2.1.8"/>
    </reaction>
</comment>
<keyword evidence="9 12" id="KW-0326">Glycosidase</keyword>
<dbReference type="PRINTS" id="PR00134">
    <property type="entry name" value="GLHYDRLASE10"/>
</dbReference>
<keyword evidence="7 12" id="KW-0378">Hydrolase</keyword>
<evidence type="ECO:0000256" key="10">
    <source>
        <dbReference type="ARBA" id="ARBA00023326"/>
    </source>
</evidence>
<evidence type="ECO:0000256" key="9">
    <source>
        <dbReference type="ARBA" id="ARBA00023295"/>
    </source>
</evidence>
<evidence type="ECO:0000256" key="5">
    <source>
        <dbReference type="ARBA" id="ARBA00022729"/>
    </source>
</evidence>
<protein>
    <recommendedName>
        <fullName evidence="12">Beta-xylanase</fullName>
        <ecNumber evidence="12">3.2.1.8</ecNumber>
    </recommendedName>
</protein>
<evidence type="ECO:0000259" key="15">
    <source>
        <dbReference type="PROSITE" id="PS51272"/>
    </source>
</evidence>
<evidence type="ECO:0000256" key="6">
    <source>
        <dbReference type="ARBA" id="ARBA00022737"/>
    </source>
</evidence>
<keyword evidence="10 12" id="KW-0624">Polysaccharide degradation</keyword>
<dbReference type="EMBL" id="BOVK01000052">
    <property type="protein sequence ID" value="GIQ70630.1"/>
    <property type="molecule type" value="Genomic_DNA"/>
</dbReference>
<dbReference type="InterPro" id="IPR003305">
    <property type="entry name" value="CenC_carb-bd"/>
</dbReference>
<keyword evidence="4" id="KW-0858">Xylan degradation</keyword>
<dbReference type="InterPro" id="IPR001119">
    <property type="entry name" value="SLH_dom"/>
</dbReference>
<dbReference type="PANTHER" id="PTHR31490">
    <property type="entry name" value="GLYCOSYL HYDROLASE"/>
    <property type="match status" value="1"/>
</dbReference>
<feature type="domain" description="SLH" evidence="15">
    <location>
        <begin position="1357"/>
        <end position="1416"/>
    </location>
</feature>
<evidence type="ECO:0000256" key="8">
    <source>
        <dbReference type="ARBA" id="ARBA00023277"/>
    </source>
</evidence>
<feature type="chain" id="PRO_5039212223" description="Beta-xylanase" evidence="14">
    <location>
        <begin position="25"/>
        <end position="1473"/>
    </location>
</feature>
<reference evidence="17" key="1">
    <citation type="submission" date="2021-04" db="EMBL/GenBank/DDBJ databases">
        <title>Draft genome sequence of Xylanibacillus composti strain K13.</title>
        <authorList>
            <person name="Uke A."/>
            <person name="Chhe C."/>
            <person name="Baramee S."/>
            <person name="Kosugi A."/>
        </authorList>
    </citation>
    <scope>NUCLEOTIDE SEQUENCE</scope>
    <source>
        <strain evidence="17">K13</strain>
    </source>
</reference>
<evidence type="ECO:0000256" key="2">
    <source>
        <dbReference type="ARBA" id="ARBA00004851"/>
    </source>
</evidence>
<comment type="caution">
    <text evidence="17">The sequence shown here is derived from an EMBL/GenBank/DDBJ whole genome shotgun (WGS) entry which is preliminary data.</text>
</comment>
<dbReference type="InterPro" id="IPR001000">
    <property type="entry name" value="GH10_dom"/>
</dbReference>
<dbReference type="InterPro" id="IPR010502">
    <property type="entry name" value="Carb-bd_dom_fam9"/>
</dbReference>
<dbReference type="SUPFAM" id="SSF51445">
    <property type="entry name" value="(Trans)glycosidases"/>
    <property type="match status" value="1"/>
</dbReference>
<keyword evidence="8 12" id="KW-0119">Carbohydrate metabolism</keyword>
<feature type="active site" description="Nucleophile" evidence="11">
    <location>
        <position position="788"/>
    </location>
</feature>
<dbReference type="GO" id="GO:0031176">
    <property type="term" value="F:endo-1,4-beta-xylanase activity"/>
    <property type="evidence" value="ECO:0007669"/>
    <property type="project" value="UniProtKB-EC"/>
</dbReference>
<dbReference type="Pfam" id="PF00395">
    <property type="entry name" value="SLH"/>
    <property type="match status" value="3"/>
</dbReference>
<dbReference type="Pfam" id="PF02018">
    <property type="entry name" value="CBM_4_9"/>
    <property type="match status" value="3"/>
</dbReference>
<proteinExistence type="inferred from homology"/>
<feature type="domain" description="SLH" evidence="15">
    <location>
        <begin position="1292"/>
        <end position="1355"/>
    </location>
</feature>
<dbReference type="PROSITE" id="PS00591">
    <property type="entry name" value="GH10_1"/>
    <property type="match status" value="1"/>
</dbReference>
<evidence type="ECO:0000313" key="18">
    <source>
        <dbReference type="Proteomes" id="UP000677918"/>
    </source>
</evidence>
<dbReference type="UniPathway" id="UPA00114"/>
<evidence type="ECO:0000256" key="12">
    <source>
        <dbReference type="RuleBase" id="RU361174"/>
    </source>
</evidence>
<dbReference type="GO" id="GO:0030246">
    <property type="term" value="F:carbohydrate binding"/>
    <property type="evidence" value="ECO:0007669"/>
    <property type="project" value="InterPro"/>
</dbReference>
<dbReference type="Gene3D" id="3.20.20.80">
    <property type="entry name" value="Glycosidases"/>
    <property type="match status" value="1"/>
</dbReference>
<dbReference type="PROSITE" id="PS51760">
    <property type="entry name" value="GH10_2"/>
    <property type="match status" value="1"/>
</dbReference>
<dbReference type="InterPro" id="IPR008979">
    <property type="entry name" value="Galactose-bd-like_sf"/>
</dbReference>
<evidence type="ECO:0000256" key="4">
    <source>
        <dbReference type="ARBA" id="ARBA00022651"/>
    </source>
</evidence>
<evidence type="ECO:0000313" key="17">
    <source>
        <dbReference type="EMBL" id="GIQ70630.1"/>
    </source>
</evidence>
<gene>
    <name evidence="17" type="ORF">XYCOK13_34540</name>
</gene>
<evidence type="ECO:0000256" key="7">
    <source>
        <dbReference type="ARBA" id="ARBA00022801"/>
    </source>
</evidence>
<dbReference type="Pfam" id="PF00331">
    <property type="entry name" value="Glyco_hydro_10"/>
    <property type="match status" value="1"/>
</dbReference>
<comment type="pathway">
    <text evidence="2">Glycan degradation; xylan degradation.</text>
</comment>
<dbReference type="RefSeq" id="WP_213413443.1">
    <property type="nucleotide sequence ID" value="NZ_BOVK01000052.1"/>
</dbReference>
<feature type="domain" description="GH10" evidence="16">
    <location>
        <begin position="519"/>
        <end position="864"/>
    </location>
</feature>